<evidence type="ECO:0000256" key="2">
    <source>
        <dbReference type="ARBA" id="ARBA00022714"/>
    </source>
</evidence>
<evidence type="ECO:0000313" key="11">
    <source>
        <dbReference type="Proteomes" id="UP000266206"/>
    </source>
</evidence>
<evidence type="ECO:0000259" key="9">
    <source>
        <dbReference type="Pfam" id="PF00462"/>
    </source>
</evidence>
<evidence type="ECO:0000256" key="1">
    <source>
        <dbReference type="ARBA" id="ARBA00009630"/>
    </source>
</evidence>
<dbReference type="PANTHER" id="PTHR10293:SF72">
    <property type="entry name" value="MONOTHIOL GLUTAREDOXIN-S14, CHLOROPLASTIC"/>
    <property type="match status" value="1"/>
</dbReference>
<dbReference type="AlphaFoldDB" id="A0A3A1YLJ7"/>
<evidence type="ECO:0000256" key="3">
    <source>
        <dbReference type="ARBA" id="ARBA00022723"/>
    </source>
</evidence>
<comment type="similarity">
    <text evidence="1 7">Belongs to the glutaredoxin family. Monothiol subfamily.</text>
</comment>
<evidence type="ECO:0000256" key="7">
    <source>
        <dbReference type="PIRNR" id="PIRNR005894"/>
    </source>
</evidence>
<evidence type="ECO:0000256" key="6">
    <source>
        <dbReference type="ARBA" id="ARBA00023284"/>
    </source>
</evidence>
<dbReference type="InterPro" id="IPR014434">
    <property type="entry name" value="Monothiol_GRX"/>
</dbReference>
<dbReference type="CDD" id="cd03028">
    <property type="entry name" value="GRX_PICOT_like"/>
    <property type="match status" value="1"/>
</dbReference>
<dbReference type="Pfam" id="PF00462">
    <property type="entry name" value="Glutaredoxin"/>
    <property type="match status" value="1"/>
</dbReference>
<evidence type="ECO:0000256" key="4">
    <source>
        <dbReference type="ARBA" id="ARBA00023004"/>
    </source>
</evidence>
<feature type="binding site" evidence="8">
    <location>
        <position position="30"/>
    </location>
    <ligand>
        <name>[2Fe-2S] cluster</name>
        <dbReference type="ChEBI" id="CHEBI:190135"/>
        <note>ligand shared between dimeric partners</note>
    </ligand>
</feature>
<dbReference type="InterPro" id="IPR033658">
    <property type="entry name" value="GRX_PICOT-like"/>
</dbReference>
<dbReference type="NCBIfam" id="TIGR00365">
    <property type="entry name" value="Grx4 family monothiol glutaredoxin"/>
    <property type="match status" value="1"/>
</dbReference>
<protein>
    <recommendedName>
        <fullName evidence="7">Glutaredoxin</fullName>
    </recommendedName>
</protein>
<proteinExistence type="inferred from homology"/>
<reference evidence="10 11" key="1">
    <citation type="submission" date="2017-08" db="EMBL/GenBank/DDBJ databases">
        <title>Pusillimonas indicus sp. nov., a member of the family Alcaligenaceae isolated from surface seawater.</title>
        <authorList>
            <person name="Li J."/>
        </authorList>
    </citation>
    <scope>NUCLEOTIDE SEQUENCE [LARGE SCALE GENOMIC DNA]</scope>
    <source>
        <strain evidence="10 11">L52-1-41</strain>
    </source>
</reference>
<dbReference type="InterPro" id="IPR036249">
    <property type="entry name" value="Thioredoxin-like_sf"/>
</dbReference>
<organism evidence="10 11">
    <name type="scientific">Neopusillimonas maritima</name>
    <dbReference type="NCBI Taxonomy" id="2026239"/>
    <lineage>
        <taxon>Bacteria</taxon>
        <taxon>Pseudomonadati</taxon>
        <taxon>Pseudomonadota</taxon>
        <taxon>Betaproteobacteria</taxon>
        <taxon>Burkholderiales</taxon>
        <taxon>Alcaligenaceae</taxon>
        <taxon>Neopusillimonas</taxon>
    </lineage>
</organism>
<evidence type="ECO:0000256" key="8">
    <source>
        <dbReference type="PIRSR" id="PIRSR005894-2"/>
    </source>
</evidence>
<dbReference type="GO" id="GO:0046872">
    <property type="term" value="F:metal ion binding"/>
    <property type="evidence" value="ECO:0007669"/>
    <property type="project" value="UniProtKB-KW"/>
</dbReference>
<feature type="domain" description="Glutaredoxin" evidence="9">
    <location>
        <begin position="17"/>
        <end position="82"/>
    </location>
</feature>
<comment type="caution">
    <text evidence="10">The sequence shown here is derived from an EMBL/GenBank/DDBJ whole genome shotgun (WGS) entry which is preliminary data.</text>
</comment>
<keyword evidence="3 8" id="KW-0479">Metal-binding</keyword>
<sequence length="110" mass="11792">MSEVQDFIKETVTGNPVVLFMKGTAQFPQCGFSGRAIQILKASGVTKLVTVNVLEDEEVRQGVKDYSSWPTIPQLYVGGEFIGGSDILAEMHESGELVTVLKESGALGGE</sequence>
<keyword evidence="5 8" id="KW-0411">Iron-sulfur</keyword>
<dbReference type="InterPro" id="IPR004480">
    <property type="entry name" value="Monothiol_GRX-rel"/>
</dbReference>
<keyword evidence="6" id="KW-0676">Redox-active center</keyword>
<accession>A0A3A1YLJ7</accession>
<name>A0A3A1YLJ7_9BURK</name>
<dbReference type="OrthoDB" id="9804115at2"/>
<dbReference type="InterPro" id="IPR002109">
    <property type="entry name" value="Glutaredoxin"/>
</dbReference>
<evidence type="ECO:0000256" key="5">
    <source>
        <dbReference type="ARBA" id="ARBA00023014"/>
    </source>
</evidence>
<evidence type="ECO:0000313" key="10">
    <source>
        <dbReference type="EMBL" id="RIY39163.1"/>
    </source>
</evidence>
<keyword evidence="4 8" id="KW-0408">Iron</keyword>
<dbReference type="GO" id="GO:0051537">
    <property type="term" value="F:2 iron, 2 sulfur cluster binding"/>
    <property type="evidence" value="ECO:0007669"/>
    <property type="project" value="UniProtKB-KW"/>
</dbReference>
<dbReference type="EMBL" id="NQYH01000020">
    <property type="protein sequence ID" value="RIY39163.1"/>
    <property type="molecule type" value="Genomic_DNA"/>
</dbReference>
<dbReference type="PIRSF" id="PIRSF005894">
    <property type="entry name" value="Monothiol_GRX"/>
    <property type="match status" value="1"/>
</dbReference>
<dbReference type="RefSeq" id="WP_119517003.1">
    <property type="nucleotide sequence ID" value="NZ_NQYH01000020.1"/>
</dbReference>
<keyword evidence="2 8" id="KW-0001">2Fe-2S</keyword>
<dbReference type="FunFam" id="3.40.30.10:FF:000005">
    <property type="entry name" value="Glutaredoxin 5"/>
    <property type="match status" value="1"/>
</dbReference>
<dbReference type="SUPFAM" id="SSF52833">
    <property type="entry name" value="Thioredoxin-like"/>
    <property type="match status" value="1"/>
</dbReference>
<dbReference type="PROSITE" id="PS51354">
    <property type="entry name" value="GLUTAREDOXIN_2"/>
    <property type="match status" value="1"/>
</dbReference>
<dbReference type="GO" id="GO:0015036">
    <property type="term" value="F:disulfide oxidoreductase activity"/>
    <property type="evidence" value="ECO:0007669"/>
    <property type="project" value="InterPro"/>
</dbReference>
<dbReference type="Gene3D" id="3.40.30.10">
    <property type="entry name" value="Glutaredoxin"/>
    <property type="match status" value="1"/>
</dbReference>
<dbReference type="PANTHER" id="PTHR10293">
    <property type="entry name" value="GLUTAREDOXIN FAMILY MEMBER"/>
    <property type="match status" value="1"/>
</dbReference>
<gene>
    <name evidence="10" type="primary">grxD</name>
    <name evidence="10" type="ORF">CJP73_15275</name>
</gene>
<dbReference type="Proteomes" id="UP000266206">
    <property type="component" value="Unassembled WGS sequence"/>
</dbReference>